<dbReference type="AlphaFoldDB" id="A0A9P5N1Q3"/>
<comment type="caution">
    <text evidence="2">The sequence shown here is derived from an EMBL/GenBank/DDBJ whole genome shotgun (WGS) entry which is preliminary data.</text>
</comment>
<feature type="compositionally biased region" description="Basic and acidic residues" evidence="1">
    <location>
        <begin position="17"/>
        <end position="26"/>
    </location>
</feature>
<reference evidence="2" key="1">
    <citation type="submission" date="2019-10" db="EMBL/GenBank/DDBJ databases">
        <authorList>
            <consortium name="DOE Joint Genome Institute"/>
            <person name="Kuo A."/>
            <person name="Miyauchi S."/>
            <person name="Kiss E."/>
            <person name="Drula E."/>
            <person name="Kohler A."/>
            <person name="Sanchez-Garcia M."/>
            <person name="Andreopoulos B."/>
            <person name="Barry K.W."/>
            <person name="Bonito G."/>
            <person name="Buee M."/>
            <person name="Carver A."/>
            <person name="Chen C."/>
            <person name="Cichocki N."/>
            <person name="Clum A."/>
            <person name="Culley D."/>
            <person name="Crous P.W."/>
            <person name="Fauchery L."/>
            <person name="Girlanda M."/>
            <person name="Hayes R."/>
            <person name="Keri Z."/>
            <person name="LaButti K."/>
            <person name="Lipzen A."/>
            <person name="Lombard V."/>
            <person name="Magnuson J."/>
            <person name="Maillard F."/>
            <person name="Morin E."/>
            <person name="Murat C."/>
            <person name="Nolan M."/>
            <person name="Ohm R."/>
            <person name="Pangilinan J."/>
            <person name="Pereira M."/>
            <person name="Perotto S."/>
            <person name="Peter M."/>
            <person name="Riley R."/>
            <person name="Sitrit Y."/>
            <person name="Stielow B."/>
            <person name="Szollosi G."/>
            <person name="Zifcakova L."/>
            <person name="Stursova M."/>
            <person name="Spatafora J.W."/>
            <person name="Tedersoo L."/>
            <person name="Vaario L.-M."/>
            <person name="Yamada A."/>
            <person name="Yan M."/>
            <person name="Wang P."/>
            <person name="Xu J."/>
            <person name="Bruns T."/>
            <person name="Baldrian P."/>
            <person name="Vilgalys R."/>
            <person name="Henrissat B."/>
            <person name="Grigoriev I.V."/>
            <person name="Hibbett D."/>
            <person name="Nagy L.G."/>
            <person name="Martin F.M."/>
        </authorList>
    </citation>
    <scope>NUCLEOTIDE SEQUENCE</scope>
    <source>
        <strain evidence="2">Prilba</strain>
    </source>
</reference>
<accession>A0A9P5N1Q3</accession>
<protein>
    <submittedName>
        <fullName evidence="2">Uncharacterized protein</fullName>
    </submittedName>
</protein>
<evidence type="ECO:0000313" key="3">
    <source>
        <dbReference type="Proteomes" id="UP000759537"/>
    </source>
</evidence>
<organism evidence="2 3">
    <name type="scientific">Russula ochroleuca</name>
    <dbReference type="NCBI Taxonomy" id="152965"/>
    <lineage>
        <taxon>Eukaryota</taxon>
        <taxon>Fungi</taxon>
        <taxon>Dikarya</taxon>
        <taxon>Basidiomycota</taxon>
        <taxon>Agaricomycotina</taxon>
        <taxon>Agaricomycetes</taxon>
        <taxon>Russulales</taxon>
        <taxon>Russulaceae</taxon>
        <taxon>Russula</taxon>
    </lineage>
</organism>
<evidence type="ECO:0000256" key="1">
    <source>
        <dbReference type="SAM" id="MobiDB-lite"/>
    </source>
</evidence>
<reference evidence="2" key="2">
    <citation type="journal article" date="2020" name="Nat. Commun.">
        <title>Large-scale genome sequencing of mycorrhizal fungi provides insights into the early evolution of symbiotic traits.</title>
        <authorList>
            <person name="Miyauchi S."/>
            <person name="Kiss E."/>
            <person name="Kuo A."/>
            <person name="Drula E."/>
            <person name="Kohler A."/>
            <person name="Sanchez-Garcia M."/>
            <person name="Morin E."/>
            <person name="Andreopoulos B."/>
            <person name="Barry K.W."/>
            <person name="Bonito G."/>
            <person name="Buee M."/>
            <person name="Carver A."/>
            <person name="Chen C."/>
            <person name="Cichocki N."/>
            <person name="Clum A."/>
            <person name="Culley D."/>
            <person name="Crous P.W."/>
            <person name="Fauchery L."/>
            <person name="Girlanda M."/>
            <person name="Hayes R.D."/>
            <person name="Keri Z."/>
            <person name="LaButti K."/>
            <person name="Lipzen A."/>
            <person name="Lombard V."/>
            <person name="Magnuson J."/>
            <person name="Maillard F."/>
            <person name="Murat C."/>
            <person name="Nolan M."/>
            <person name="Ohm R.A."/>
            <person name="Pangilinan J."/>
            <person name="Pereira M.F."/>
            <person name="Perotto S."/>
            <person name="Peter M."/>
            <person name="Pfister S."/>
            <person name="Riley R."/>
            <person name="Sitrit Y."/>
            <person name="Stielow J.B."/>
            <person name="Szollosi G."/>
            <person name="Zifcakova L."/>
            <person name="Stursova M."/>
            <person name="Spatafora J.W."/>
            <person name="Tedersoo L."/>
            <person name="Vaario L.M."/>
            <person name="Yamada A."/>
            <person name="Yan M."/>
            <person name="Wang P."/>
            <person name="Xu J."/>
            <person name="Bruns T."/>
            <person name="Baldrian P."/>
            <person name="Vilgalys R."/>
            <person name="Dunand C."/>
            <person name="Henrissat B."/>
            <person name="Grigoriev I.V."/>
            <person name="Hibbett D."/>
            <person name="Nagy L.G."/>
            <person name="Martin F.M."/>
        </authorList>
    </citation>
    <scope>NUCLEOTIDE SEQUENCE</scope>
    <source>
        <strain evidence="2">Prilba</strain>
    </source>
</reference>
<dbReference type="Proteomes" id="UP000759537">
    <property type="component" value="Unassembled WGS sequence"/>
</dbReference>
<sequence>MLPESCSDTAKSVTRFISEHHERPMEEDGDPASLVGPRRIEDNVQSMEDDEDPAWFVGPRMIEDNDLVLVRLDHVSKGSWQASLQPLRPLRPR</sequence>
<gene>
    <name evidence="2" type="ORF">DFH94DRAFT_820523</name>
</gene>
<dbReference type="OrthoDB" id="3269405at2759"/>
<keyword evidence="3" id="KW-1185">Reference proteome</keyword>
<dbReference type="EMBL" id="WHVB01000004">
    <property type="protein sequence ID" value="KAF8483974.1"/>
    <property type="molecule type" value="Genomic_DNA"/>
</dbReference>
<name>A0A9P5N1Q3_9AGAM</name>
<evidence type="ECO:0000313" key="2">
    <source>
        <dbReference type="EMBL" id="KAF8483974.1"/>
    </source>
</evidence>
<proteinExistence type="predicted"/>
<feature type="region of interest" description="Disordered" evidence="1">
    <location>
        <begin position="17"/>
        <end position="37"/>
    </location>
</feature>